<evidence type="ECO:0000256" key="1">
    <source>
        <dbReference type="ARBA" id="ARBA00004651"/>
    </source>
</evidence>
<keyword evidence="7 8" id="KW-0472">Membrane</keyword>
<feature type="transmembrane region" description="Helical" evidence="8">
    <location>
        <begin position="14"/>
        <end position="34"/>
    </location>
</feature>
<feature type="transmembrane region" description="Helical" evidence="8">
    <location>
        <begin position="343"/>
        <end position="361"/>
    </location>
</feature>
<dbReference type="Proteomes" id="UP000030700">
    <property type="component" value="Unassembled WGS sequence"/>
</dbReference>
<dbReference type="GO" id="GO:0016763">
    <property type="term" value="F:pentosyltransferase activity"/>
    <property type="evidence" value="ECO:0007669"/>
    <property type="project" value="TreeGrafter"/>
</dbReference>
<feature type="transmembrane region" description="Helical" evidence="8">
    <location>
        <begin position="368"/>
        <end position="387"/>
    </location>
</feature>
<dbReference type="PANTHER" id="PTHR33908">
    <property type="entry name" value="MANNOSYLTRANSFERASE YKCB-RELATED"/>
    <property type="match status" value="1"/>
</dbReference>
<evidence type="ECO:0000259" key="9">
    <source>
        <dbReference type="Pfam" id="PF13231"/>
    </source>
</evidence>
<dbReference type="PANTHER" id="PTHR33908:SF11">
    <property type="entry name" value="MEMBRANE PROTEIN"/>
    <property type="match status" value="1"/>
</dbReference>
<evidence type="ECO:0000256" key="7">
    <source>
        <dbReference type="ARBA" id="ARBA00023136"/>
    </source>
</evidence>
<accession>A0A0S6VQ91</accession>
<evidence type="ECO:0000256" key="4">
    <source>
        <dbReference type="ARBA" id="ARBA00022679"/>
    </source>
</evidence>
<dbReference type="AlphaFoldDB" id="A0A0S6VQ91"/>
<keyword evidence="11" id="KW-1185">Reference proteome</keyword>
<dbReference type="GO" id="GO:0009103">
    <property type="term" value="P:lipopolysaccharide biosynthetic process"/>
    <property type="evidence" value="ECO:0007669"/>
    <property type="project" value="UniProtKB-ARBA"/>
</dbReference>
<keyword evidence="3" id="KW-0328">Glycosyltransferase</keyword>
<keyword evidence="4 10" id="KW-0808">Transferase</keyword>
<name>A0A0S6VQ91_9BACT</name>
<evidence type="ECO:0000256" key="8">
    <source>
        <dbReference type="SAM" id="Phobius"/>
    </source>
</evidence>
<dbReference type="InterPro" id="IPR050297">
    <property type="entry name" value="LipidA_mod_glycosyltrf_83"/>
</dbReference>
<evidence type="ECO:0000313" key="10">
    <source>
        <dbReference type="EMBL" id="GAK49306.1"/>
    </source>
</evidence>
<feature type="domain" description="Glycosyltransferase RgtA/B/C/D-like" evidence="9">
    <location>
        <begin position="81"/>
        <end position="237"/>
    </location>
</feature>
<dbReference type="GO" id="GO:0005886">
    <property type="term" value="C:plasma membrane"/>
    <property type="evidence" value="ECO:0007669"/>
    <property type="project" value="UniProtKB-SubCell"/>
</dbReference>
<evidence type="ECO:0000256" key="6">
    <source>
        <dbReference type="ARBA" id="ARBA00022989"/>
    </source>
</evidence>
<keyword evidence="5 8" id="KW-0812">Transmembrane</keyword>
<dbReference type="EMBL" id="DF820455">
    <property type="protein sequence ID" value="GAK49306.1"/>
    <property type="molecule type" value="Genomic_DNA"/>
</dbReference>
<dbReference type="Pfam" id="PF13231">
    <property type="entry name" value="PMT_2"/>
    <property type="match status" value="1"/>
</dbReference>
<dbReference type="InterPro" id="IPR038731">
    <property type="entry name" value="RgtA/B/C-like"/>
</dbReference>
<sequence>MQTTLNKSPEQRRIAYGNICAIALFVRFVFILTITPSFDARSSFSIDAESYHQTAKNLVERHIFASTIDPPYKADIPGTFRPPLTPFYLACWYALFGVNLFWGRVGLAVISALSCGLSYWIGYRLYGRNVGVVAGLASCVYPFFLLLVHVPLTEGLSIFLTLLVMAFLLNDTERHPYWHAVGLGVALGLLMLNKASNITTASCVVLWAILRYWRKPSKGIVLLMIIGLTAGCVIAPWTIRNYRVTGSFLLVNSNGGWTMYLGNSPSTDYNLTLLERGDSNGWTPPKEAYQPFRDLALTDVKARDERAARLAKQFIVEHPEQFINLAWRKLKIFWSPYPHPADQIAWTAMAILGIFGLFASFRRWKEHLLIYTLFGSSMLIPIFFTAMPRFRAPLIPFVIIYASSALIALYAYGKRYANRN</sequence>
<feature type="transmembrane region" description="Helical" evidence="8">
    <location>
        <begin position="220"/>
        <end position="239"/>
    </location>
</feature>
<feature type="transmembrane region" description="Helical" evidence="8">
    <location>
        <begin position="393"/>
        <end position="412"/>
    </location>
</feature>
<dbReference type="STRING" id="1499966.U14_00527"/>
<protein>
    <submittedName>
        <fullName evidence="10">Glycosyl transferase family 39</fullName>
    </submittedName>
</protein>
<keyword evidence="2" id="KW-1003">Cell membrane</keyword>
<feature type="transmembrane region" description="Helical" evidence="8">
    <location>
        <begin position="87"/>
        <end position="113"/>
    </location>
</feature>
<evidence type="ECO:0000256" key="3">
    <source>
        <dbReference type="ARBA" id="ARBA00022676"/>
    </source>
</evidence>
<feature type="transmembrane region" description="Helical" evidence="8">
    <location>
        <begin position="125"/>
        <end position="144"/>
    </location>
</feature>
<gene>
    <name evidence="10" type="ORF">U14_00527</name>
</gene>
<evidence type="ECO:0000313" key="11">
    <source>
        <dbReference type="Proteomes" id="UP000030700"/>
    </source>
</evidence>
<dbReference type="HOGENOM" id="CLU_048081_1_0_0"/>
<comment type="subcellular location">
    <subcellularLocation>
        <location evidence="1">Cell membrane</location>
        <topology evidence="1">Multi-pass membrane protein</topology>
    </subcellularLocation>
</comment>
<reference evidence="10" key="1">
    <citation type="journal article" date="2015" name="PeerJ">
        <title>First genomic representation of candidate bacterial phylum KSB3 points to enhanced environmental sensing as a trigger of wastewater bulking.</title>
        <authorList>
            <person name="Sekiguchi Y."/>
            <person name="Ohashi A."/>
            <person name="Parks D.H."/>
            <person name="Yamauchi T."/>
            <person name="Tyson G.W."/>
            <person name="Hugenholtz P."/>
        </authorList>
    </citation>
    <scope>NUCLEOTIDE SEQUENCE [LARGE SCALE GENOMIC DNA]</scope>
</reference>
<organism evidence="10">
    <name type="scientific">Candidatus Moduliflexus flocculans</name>
    <dbReference type="NCBI Taxonomy" id="1499966"/>
    <lineage>
        <taxon>Bacteria</taxon>
        <taxon>Candidatus Moduliflexota</taxon>
        <taxon>Candidatus Moduliflexia</taxon>
        <taxon>Candidatus Moduliflexales</taxon>
        <taxon>Candidatus Moduliflexaceae</taxon>
    </lineage>
</organism>
<keyword evidence="6 8" id="KW-1133">Transmembrane helix</keyword>
<evidence type="ECO:0000256" key="5">
    <source>
        <dbReference type="ARBA" id="ARBA00022692"/>
    </source>
</evidence>
<proteinExistence type="predicted"/>
<evidence type="ECO:0000256" key="2">
    <source>
        <dbReference type="ARBA" id="ARBA00022475"/>
    </source>
</evidence>